<dbReference type="Gene3D" id="2.60.120.40">
    <property type="match status" value="1"/>
</dbReference>
<dbReference type="AlphaFoldDB" id="V9L585"/>
<comment type="subcellular location">
    <subcellularLocation>
        <location evidence="1">Secreted</location>
    </subcellularLocation>
</comment>
<proteinExistence type="evidence at transcript level"/>
<evidence type="ECO:0000313" key="8">
    <source>
        <dbReference type="EMBL" id="AFP06769.1"/>
    </source>
</evidence>
<dbReference type="PANTHER" id="PTHR15427">
    <property type="entry name" value="EMILIN ELASTIN MICROFIBRIL INTERFACE-LOCATED PROTEIN ELASTIN MICROFIBRIL INTERFACER"/>
    <property type="match status" value="1"/>
</dbReference>
<dbReference type="KEGG" id="cmk:103183017"/>
<reference evidence="8" key="1">
    <citation type="journal article" date="2014" name="Nature">
        <title>Elephant shark genome provides unique insights into gnathostome evolution.</title>
        <authorList>
            <consortium name="International Elephant Shark Genome Sequencing Consortium"/>
            <person name="Venkatesh B."/>
            <person name="Lee A.P."/>
            <person name="Ravi V."/>
            <person name="Maurya A.K."/>
            <person name="Lian M.M."/>
            <person name="Swann J.B."/>
            <person name="Ohta Y."/>
            <person name="Flajnik M.F."/>
            <person name="Sutoh Y."/>
            <person name="Kasahara M."/>
            <person name="Hoon S."/>
            <person name="Gangu V."/>
            <person name="Roy S.W."/>
            <person name="Irimia M."/>
            <person name="Korzh V."/>
            <person name="Kondrychyn I."/>
            <person name="Lim Z.W."/>
            <person name="Tay B.H."/>
            <person name="Tohari S."/>
            <person name="Kong K.W."/>
            <person name="Ho S."/>
            <person name="Lorente-Galdos B."/>
            <person name="Quilez J."/>
            <person name="Marques-Bonet T."/>
            <person name="Raney B.J."/>
            <person name="Ingham P.W."/>
            <person name="Tay A."/>
            <person name="Hillier L.W."/>
            <person name="Minx P."/>
            <person name="Boehm T."/>
            <person name="Wilson R.K."/>
            <person name="Brenner S."/>
            <person name="Warren W.C."/>
        </authorList>
    </citation>
    <scope>NUCLEOTIDE SEQUENCE</scope>
    <source>
        <tissue evidence="8">Testis</tissue>
    </source>
</reference>
<dbReference type="RefSeq" id="XP_007898424.2">
    <property type="nucleotide sequence ID" value="XM_007900233.2"/>
</dbReference>
<keyword evidence="2" id="KW-0964">Secreted</keyword>
<dbReference type="InterPro" id="IPR008983">
    <property type="entry name" value="Tumour_necrosis_fac-like_dom"/>
</dbReference>
<dbReference type="InterPro" id="IPR050392">
    <property type="entry name" value="Collagen/C1q_domain"/>
</dbReference>
<dbReference type="InterPro" id="IPR008160">
    <property type="entry name" value="Collagen"/>
</dbReference>
<sequence>MGTLCLLPLLLVFTRGEAETADCKGGFDALGMPGSPGYNGIPGRDGRDGIVGKDGEQGPKGARGEAGSVGMMGPPGAKGEAGPGCTCPPQLRSAFTVRVNFKGTPPLNKPIRFSNLIYNEQDHYNPHTGIFVCRIPGVYHFAYQLQLNGRGVVAHLYHNSRTVLRTSQKLNNSDTAITSSGTILHLRIGDTVWLQVNTEQDGISIGSLFTGFLLYPDFP</sequence>
<evidence type="ECO:0000256" key="5">
    <source>
        <dbReference type="SAM" id="MobiDB-lite"/>
    </source>
</evidence>
<protein>
    <submittedName>
        <fullName evidence="8">Adiponectin, C1Q and collagen domain-containing</fullName>
    </submittedName>
</protein>
<evidence type="ECO:0000256" key="3">
    <source>
        <dbReference type="ARBA" id="ARBA00022729"/>
    </source>
</evidence>
<dbReference type="FunFam" id="2.60.120.40:FF:000001">
    <property type="entry name" value="Complement C1q B chain"/>
    <property type="match status" value="1"/>
</dbReference>
<feature type="non-terminal residue" evidence="8">
    <location>
        <position position="219"/>
    </location>
</feature>
<name>V9L585_CALMI</name>
<dbReference type="EMBL" id="JW874252">
    <property type="protein sequence ID" value="AFP06769.1"/>
    <property type="molecule type" value="mRNA"/>
</dbReference>
<feature type="compositionally biased region" description="Basic and acidic residues" evidence="5">
    <location>
        <begin position="44"/>
        <end position="57"/>
    </location>
</feature>
<evidence type="ECO:0000256" key="1">
    <source>
        <dbReference type="ARBA" id="ARBA00004613"/>
    </source>
</evidence>
<evidence type="ECO:0000256" key="6">
    <source>
        <dbReference type="SAM" id="SignalP"/>
    </source>
</evidence>
<evidence type="ECO:0000256" key="4">
    <source>
        <dbReference type="ARBA" id="ARBA00023119"/>
    </source>
</evidence>
<dbReference type="Pfam" id="PF00386">
    <property type="entry name" value="C1q"/>
    <property type="match status" value="1"/>
</dbReference>
<dbReference type="OrthoDB" id="6343173at2759"/>
<accession>V9L585</accession>
<organism evidence="8">
    <name type="scientific">Callorhinchus milii</name>
    <name type="common">Ghost shark</name>
    <dbReference type="NCBI Taxonomy" id="7868"/>
    <lineage>
        <taxon>Eukaryota</taxon>
        <taxon>Metazoa</taxon>
        <taxon>Chordata</taxon>
        <taxon>Craniata</taxon>
        <taxon>Vertebrata</taxon>
        <taxon>Chondrichthyes</taxon>
        <taxon>Holocephali</taxon>
        <taxon>Chimaeriformes</taxon>
        <taxon>Callorhinchidae</taxon>
        <taxon>Callorhinchus</taxon>
    </lineage>
</organism>
<evidence type="ECO:0000259" key="7">
    <source>
        <dbReference type="PROSITE" id="PS50871"/>
    </source>
</evidence>
<dbReference type="PANTHER" id="PTHR15427:SF21">
    <property type="entry name" value="COMPLEMENT C1Q AND TUMOR NECROSIS FACTOR-RELATED PROTEIN 9A"/>
    <property type="match status" value="1"/>
</dbReference>
<feature type="region of interest" description="Disordered" evidence="5">
    <location>
        <begin position="36"/>
        <end position="74"/>
    </location>
</feature>
<dbReference type="PRINTS" id="PR00007">
    <property type="entry name" value="COMPLEMNTC1Q"/>
</dbReference>
<keyword evidence="4 8" id="KW-0176">Collagen</keyword>
<dbReference type="SUPFAM" id="SSF49842">
    <property type="entry name" value="TNF-like"/>
    <property type="match status" value="1"/>
</dbReference>
<dbReference type="PROSITE" id="PS50871">
    <property type="entry name" value="C1Q"/>
    <property type="match status" value="1"/>
</dbReference>
<dbReference type="GeneID" id="103183017"/>
<dbReference type="GO" id="GO:0005581">
    <property type="term" value="C:collagen trimer"/>
    <property type="evidence" value="ECO:0007669"/>
    <property type="project" value="UniProtKB-KW"/>
</dbReference>
<dbReference type="SMART" id="SM00110">
    <property type="entry name" value="C1Q"/>
    <property type="match status" value="1"/>
</dbReference>
<evidence type="ECO:0000256" key="2">
    <source>
        <dbReference type="ARBA" id="ARBA00022525"/>
    </source>
</evidence>
<keyword evidence="3 6" id="KW-0732">Signal</keyword>
<dbReference type="GO" id="GO:0005576">
    <property type="term" value="C:extracellular region"/>
    <property type="evidence" value="ECO:0007669"/>
    <property type="project" value="UniProtKB-SubCell"/>
</dbReference>
<feature type="chain" id="PRO_5004778799" evidence="6">
    <location>
        <begin position="19"/>
        <end position="219"/>
    </location>
</feature>
<feature type="domain" description="C1q" evidence="7">
    <location>
        <begin position="88"/>
        <end position="219"/>
    </location>
</feature>
<dbReference type="Pfam" id="PF01391">
    <property type="entry name" value="Collagen"/>
    <property type="match status" value="1"/>
</dbReference>
<dbReference type="InterPro" id="IPR001073">
    <property type="entry name" value="C1q_dom"/>
</dbReference>
<feature type="signal peptide" evidence="6">
    <location>
        <begin position="1"/>
        <end position="18"/>
    </location>
</feature>